<evidence type="ECO:0000313" key="2">
    <source>
        <dbReference type="Proteomes" id="UP001519287"/>
    </source>
</evidence>
<organism evidence="1 2">
    <name type="scientific">Paenibacillus eucommiae</name>
    <dbReference type="NCBI Taxonomy" id="1355755"/>
    <lineage>
        <taxon>Bacteria</taxon>
        <taxon>Bacillati</taxon>
        <taxon>Bacillota</taxon>
        <taxon>Bacilli</taxon>
        <taxon>Bacillales</taxon>
        <taxon>Paenibacillaceae</taxon>
        <taxon>Paenibacillus</taxon>
    </lineage>
</organism>
<proteinExistence type="predicted"/>
<reference evidence="1 2" key="1">
    <citation type="submission" date="2021-03" db="EMBL/GenBank/DDBJ databases">
        <title>Genomic Encyclopedia of Type Strains, Phase IV (KMG-IV): sequencing the most valuable type-strain genomes for metagenomic binning, comparative biology and taxonomic classification.</title>
        <authorList>
            <person name="Goeker M."/>
        </authorList>
    </citation>
    <scope>NUCLEOTIDE SEQUENCE [LARGE SCALE GENOMIC DNA]</scope>
    <source>
        <strain evidence="1 2">DSM 26048</strain>
    </source>
</reference>
<accession>A0ABS4IQ89</accession>
<name>A0ABS4IQ89_9BACL</name>
<comment type="caution">
    <text evidence="1">The sequence shown here is derived from an EMBL/GenBank/DDBJ whole genome shotgun (WGS) entry which is preliminary data.</text>
</comment>
<protein>
    <submittedName>
        <fullName evidence="1">Uncharacterized protein</fullName>
    </submittedName>
</protein>
<keyword evidence="2" id="KW-1185">Reference proteome</keyword>
<evidence type="ECO:0000313" key="1">
    <source>
        <dbReference type="EMBL" id="MBP1989734.1"/>
    </source>
</evidence>
<sequence length="109" mass="12218">MKKGRIRLLAAISILLAVGIIAIFTIQVEVNPPGNTRIILERTNRTYISPPCFETTTTNDLSETTLSKAIQLEYEANSVCTEKSLKGVKTTIYFVILEKIGLKESSWNW</sequence>
<dbReference type="RefSeq" id="WP_209970542.1">
    <property type="nucleotide sequence ID" value="NZ_JAGGLB010000003.1"/>
</dbReference>
<gene>
    <name evidence="1" type="ORF">J2Z66_001332</name>
</gene>
<dbReference type="Proteomes" id="UP001519287">
    <property type="component" value="Unassembled WGS sequence"/>
</dbReference>
<dbReference type="EMBL" id="JAGGLB010000003">
    <property type="protein sequence ID" value="MBP1989734.1"/>
    <property type="molecule type" value="Genomic_DNA"/>
</dbReference>